<evidence type="ECO:0000256" key="1">
    <source>
        <dbReference type="SAM" id="Phobius"/>
    </source>
</evidence>
<feature type="transmembrane region" description="Helical" evidence="1">
    <location>
        <begin position="50"/>
        <end position="68"/>
    </location>
</feature>
<reference evidence="2 3" key="1">
    <citation type="submission" date="2018-08" db="EMBL/GenBank/DDBJ databases">
        <title>A genome reference for cultivated species of the human gut microbiota.</title>
        <authorList>
            <person name="Zou Y."/>
            <person name="Xue W."/>
            <person name="Luo G."/>
        </authorList>
    </citation>
    <scope>NUCLEOTIDE SEQUENCE [LARGE SCALE GENOMIC DNA]</scope>
    <source>
        <strain evidence="2 3">AM23-3</strain>
    </source>
</reference>
<protein>
    <recommendedName>
        <fullName evidence="4">DUF4395 domain-containing protein</fullName>
    </recommendedName>
</protein>
<keyword evidence="1" id="KW-0472">Membrane</keyword>
<keyword evidence="1" id="KW-1133">Transmembrane helix</keyword>
<dbReference type="Proteomes" id="UP000284579">
    <property type="component" value="Unassembled WGS sequence"/>
</dbReference>
<evidence type="ECO:0000313" key="2">
    <source>
        <dbReference type="EMBL" id="RHF78727.1"/>
    </source>
</evidence>
<evidence type="ECO:0000313" key="3">
    <source>
        <dbReference type="Proteomes" id="UP000284579"/>
    </source>
</evidence>
<evidence type="ECO:0008006" key="4">
    <source>
        <dbReference type="Google" id="ProtNLM"/>
    </source>
</evidence>
<keyword evidence="1" id="KW-0812">Transmembrane</keyword>
<accession>A0A414QD98</accession>
<proteinExistence type="predicted"/>
<dbReference type="RefSeq" id="WP_147356998.1">
    <property type="nucleotide sequence ID" value="NZ_QRHO01000072.1"/>
</dbReference>
<comment type="caution">
    <text evidence="2">The sequence shown here is derived from an EMBL/GenBank/DDBJ whole genome shotgun (WGS) entry which is preliminary data.</text>
</comment>
<feature type="non-terminal residue" evidence="2">
    <location>
        <position position="91"/>
    </location>
</feature>
<feature type="transmembrane region" description="Helical" evidence="1">
    <location>
        <begin position="20"/>
        <end position="44"/>
    </location>
</feature>
<name>A0A414QD98_9FIRM</name>
<dbReference type="AlphaFoldDB" id="A0A414QD98"/>
<gene>
    <name evidence="2" type="ORF">DW656_17630</name>
</gene>
<sequence length="91" mass="10789">MMNGKHRAPRTYTHIEKIRIMNDVIVFMFGCMTLVCEIRVGSFLFFEMNVLLLLLGTAEICLACFMYYQEFMLPEVKACREREAKRRAERL</sequence>
<organism evidence="2 3">
    <name type="scientific">Coprococcus comes</name>
    <dbReference type="NCBI Taxonomy" id="410072"/>
    <lineage>
        <taxon>Bacteria</taxon>
        <taxon>Bacillati</taxon>
        <taxon>Bacillota</taxon>
        <taxon>Clostridia</taxon>
        <taxon>Lachnospirales</taxon>
        <taxon>Lachnospiraceae</taxon>
        <taxon>Coprococcus</taxon>
    </lineage>
</organism>
<dbReference type="EMBL" id="QRHO01000072">
    <property type="protein sequence ID" value="RHF78727.1"/>
    <property type="molecule type" value="Genomic_DNA"/>
</dbReference>